<dbReference type="OrthoDB" id="1643507at2"/>
<proteinExistence type="predicted"/>
<dbReference type="InterPro" id="IPR000073">
    <property type="entry name" value="AB_hydrolase_1"/>
</dbReference>
<dbReference type="RefSeq" id="WP_132279856.1">
    <property type="nucleotide sequence ID" value="NZ_SMGQ01000011.1"/>
</dbReference>
<dbReference type="AlphaFoldDB" id="A0A4R1MZM8"/>
<evidence type="ECO:0000313" key="2">
    <source>
        <dbReference type="EMBL" id="TCK98032.1"/>
    </source>
</evidence>
<comment type="caution">
    <text evidence="2">The sequence shown here is derived from an EMBL/GenBank/DDBJ whole genome shotgun (WGS) entry which is preliminary data.</text>
</comment>
<dbReference type="EMBL" id="SMGQ01000011">
    <property type="protein sequence ID" value="TCK98032.1"/>
    <property type="molecule type" value="Genomic_DNA"/>
</dbReference>
<dbReference type="SUPFAM" id="SSF53474">
    <property type="entry name" value="alpha/beta-Hydrolases"/>
    <property type="match status" value="1"/>
</dbReference>
<feature type="domain" description="AB hydrolase-1" evidence="1">
    <location>
        <begin position="14"/>
        <end position="235"/>
    </location>
</feature>
<dbReference type="PANTHER" id="PTHR43194:SF2">
    <property type="entry name" value="PEROXISOMAL MEMBRANE PROTEIN LPX1"/>
    <property type="match status" value="1"/>
</dbReference>
<dbReference type="Gene3D" id="3.40.50.1820">
    <property type="entry name" value="alpha/beta hydrolase"/>
    <property type="match status" value="1"/>
</dbReference>
<evidence type="ECO:0000259" key="1">
    <source>
        <dbReference type="Pfam" id="PF12697"/>
    </source>
</evidence>
<dbReference type="Pfam" id="PF12697">
    <property type="entry name" value="Abhydrolase_6"/>
    <property type="match status" value="1"/>
</dbReference>
<protein>
    <submittedName>
        <fullName evidence="2">Pimeloyl-ACP methyl ester carboxylesterase</fullName>
    </submittedName>
</protein>
<name>A0A4R1MZM8_9FIRM</name>
<accession>A0A4R1MZM8</accession>
<organism evidence="2 3">
    <name type="scientific">Natranaerovirga hydrolytica</name>
    <dbReference type="NCBI Taxonomy" id="680378"/>
    <lineage>
        <taxon>Bacteria</taxon>
        <taxon>Bacillati</taxon>
        <taxon>Bacillota</taxon>
        <taxon>Clostridia</taxon>
        <taxon>Lachnospirales</taxon>
        <taxon>Natranaerovirgaceae</taxon>
        <taxon>Natranaerovirga</taxon>
    </lineage>
</organism>
<dbReference type="InterPro" id="IPR050228">
    <property type="entry name" value="Carboxylesterase_BioH"/>
</dbReference>
<reference evidence="2 3" key="1">
    <citation type="submission" date="2019-03" db="EMBL/GenBank/DDBJ databases">
        <title>Genomic Encyclopedia of Type Strains, Phase IV (KMG-IV): sequencing the most valuable type-strain genomes for metagenomic binning, comparative biology and taxonomic classification.</title>
        <authorList>
            <person name="Goeker M."/>
        </authorList>
    </citation>
    <scope>NUCLEOTIDE SEQUENCE [LARGE SCALE GENOMIC DNA]</scope>
    <source>
        <strain evidence="2 3">DSM 24176</strain>
    </source>
</reference>
<dbReference type="PANTHER" id="PTHR43194">
    <property type="entry name" value="HYDROLASE ALPHA/BETA FOLD FAMILY"/>
    <property type="match status" value="1"/>
</dbReference>
<dbReference type="InterPro" id="IPR029058">
    <property type="entry name" value="AB_hydrolase_fold"/>
</dbReference>
<gene>
    <name evidence="2" type="ORF">EDC19_0443</name>
</gene>
<keyword evidence="3" id="KW-1185">Reference proteome</keyword>
<sequence length="259" mass="29528">MNYKIEGKENKTLVVFVNGAGISKWMWRYQKALCKKYKCIFFDLPGHGDNSHIDFISIDDVSLFLIDLIKNKSDDNKAVVIGLSIGAQIALNLLKSYNEHISKAVVISGLNKPMKIFNLLLKPMIEMSTPLIKNKSFSKIQFKQFSLPTDWFEDYYKDSLKVSKESLINITKENMSFNFDQIVGDIPTLILTGEREKRIMKKSAHKTASYIKESESYIIKGAGHGIPYEKPELFNNILVSFISNEKINVQKGVIVQQGY</sequence>
<evidence type="ECO:0000313" key="3">
    <source>
        <dbReference type="Proteomes" id="UP000294545"/>
    </source>
</evidence>
<dbReference type="Proteomes" id="UP000294545">
    <property type="component" value="Unassembled WGS sequence"/>
</dbReference>